<dbReference type="Gene3D" id="3.40.710.10">
    <property type="entry name" value="DD-peptidase/beta-lactamase superfamily"/>
    <property type="match status" value="1"/>
</dbReference>
<dbReference type="AlphaFoldDB" id="A0A1H8E1D1"/>
<reference evidence="2 3" key="1">
    <citation type="submission" date="2016-10" db="EMBL/GenBank/DDBJ databases">
        <authorList>
            <person name="de Groot N.N."/>
        </authorList>
    </citation>
    <scope>NUCLEOTIDE SEQUENCE [LARGE SCALE GENOMIC DNA]</scope>
    <source>
        <strain evidence="2 3">DSM 3857</strain>
    </source>
</reference>
<dbReference type="OrthoDB" id="9814204at2"/>
<evidence type="ECO:0000259" key="1">
    <source>
        <dbReference type="Pfam" id="PF00144"/>
    </source>
</evidence>
<dbReference type="EMBL" id="FOCE01000003">
    <property type="protein sequence ID" value="SEN13389.1"/>
    <property type="molecule type" value="Genomic_DNA"/>
</dbReference>
<dbReference type="PANTHER" id="PTHR43283">
    <property type="entry name" value="BETA-LACTAMASE-RELATED"/>
    <property type="match status" value="1"/>
</dbReference>
<dbReference type="RefSeq" id="WP_091299733.1">
    <property type="nucleotide sequence ID" value="NZ_FOCE01000003.1"/>
</dbReference>
<dbReference type="PANTHER" id="PTHR43283:SF14">
    <property type="entry name" value="BLL8153 PROTEIN"/>
    <property type="match status" value="1"/>
</dbReference>
<keyword evidence="3" id="KW-1185">Reference proteome</keyword>
<proteinExistence type="predicted"/>
<evidence type="ECO:0000313" key="3">
    <source>
        <dbReference type="Proteomes" id="UP000198761"/>
    </source>
</evidence>
<dbReference type="Proteomes" id="UP000198761">
    <property type="component" value="Unassembled WGS sequence"/>
</dbReference>
<feature type="domain" description="Beta-lactamase-related" evidence="1">
    <location>
        <begin position="90"/>
        <end position="355"/>
    </location>
</feature>
<organism evidence="2 3">
    <name type="scientific">Gemmobacter aquatilis</name>
    <dbReference type="NCBI Taxonomy" id="933059"/>
    <lineage>
        <taxon>Bacteria</taxon>
        <taxon>Pseudomonadati</taxon>
        <taxon>Pseudomonadota</taxon>
        <taxon>Alphaproteobacteria</taxon>
        <taxon>Rhodobacterales</taxon>
        <taxon>Paracoccaceae</taxon>
        <taxon>Gemmobacter</taxon>
    </lineage>
</organism>
<accession>A0A1H8E1D1</accession>
<protein>
    <recommendedName>
        <fullName evidence="1">Beta-lactamase-related domain-containing protein</fullName>
    </recommendedName>
</protein>
<evidence type="ECO:0000313" key="2">
    <source>
        <dbReference type="EMBL" id="SEN13389.1"/>
    </source>
</evidence>
<dbReference type="SUPFAM" id="SSF56601">
    <property type="entry name" value="beta-lactamase/transpeptidase-like"/>
    <property type="match status" value="1"/>
</dbReference>
<sequence length="387" mass="41651">MRHLFRALAGVVLLLAALAVWKRDDLVRLQAVLTLFEEDRITGNFSHMDAAFLSVPVPKGSTPPLPLPAGTPFDLPQAAQDWVVERAVTALVIVKDGALRHESYYLGTGPEDRRIGWSVSKSFLSALMGTLVAEGVIALDRQVVDYVPALRGSAYEGATVRQVANMTSGVAFDEDYLDFWSDINKMGRVLGLGGSMDDFTAGITARRGAPGGPWAYVSIDTHVLGMVIRGATGRAVVDLLAERIIAPLGFEVEPYYLTDGTGQPFVLGGLNLITRDYARMGVLFAQNGQVQGRQIVPADWIAVSTRPQADTPPGKMGYGYQWWIPQGAEPGEFLAQGVYGQFIYINQRAGVVIAANGADRGFTAEGVEAQNIAMFRTLTAAMEAADG</sequence>
<dbReference type="Pfam" id="PF00144">
    <property type="entry name" value="Beta-lactamase"/>
    <property type="match status" value="1"/>
</dbReference>
<dbReference type="InterPro" id="IPR001466">
    <property type="entry name" value="Beta-lactam-related"/>
</dbReference>
<dbReference type="InterPro" id="IPR012338">
    <property type="entry name" value="Beta-lactam/transpept-like"/>
</dbReference>
<dbReference type="InterPro" id="IPR050789">
    <property type="entry name" value="Diverse_Enzym_Activities"/>
</dbReference>
<gene>
    <name evidence="2" type="ORF">SAMN04488103_103192</name>
</gene>
<dbReference type="STRING" id="933059.SAMN04488103_103192"/>
<name>A0A1H8E1D1_9RHOB</name>